<organism evidence="2 3">
    <name type="scientific">Jeotgalicoccus meleagridis</name>
    <dbReference type="NCBI Taxonomy" id="2759181"/>
    <lineage>
        <taxon>Bacteria</taxon>
        <taxon>Bacillati</taxon>
        <taxon>Bacillota</taxon>
        <taxon>Bacilli</taxon>
        <taxon>Bacillales</taxon>
        <taxon>Staphylococcaceae</taxon>
        <taxon>Jeotgalicoccus</taxon>
    </lineage>
</organism>
<dbReference type="RefSeq" id="WP_185125931.1">
    <property type="nucleotide sequence ID" value="NZ_CAJEWD010000008.1"/>
</dbReference>
<evidence type="ECO:0000313" key="3">
    <source>
        <dbReference type="Proteomes" id="UP000589351"/>
    </source>
</evidence>
<name>A0A6V7RMP8_9STAP</name>
<protein>
    <recommendedName>
        <fullName evidence="1">DUF3991 domain-containing protein</fullName>
    </recommendedName>
</protein>
<reference evidence="2 3" key="1">
    <citation type="submission" date="2020-07" db="EMBL/GenBank/DDBJ databases">
        <authorList>
            <person name="Criscuolo A."/>
        </authorList>
    </citation>
    <scope>NUCLEOTIDE SEQUENCE [LARGE SCALE GENOMIC DNA]</scope>
    <source>
        <strain evidence="2">CIP111649</strain>
    </source>
</reference>
<dbReference type="SUPFAM" id="SSF57783">
    <property type="entry name" value="Zinc beta-ribbon"/>
    <property type="match status" value="1"/>
</dbReference>
<accession>A0A6V7RMP8</accession>
<dbReference type="Pfam" id="PF13154">
    <property type="entry name" value="DUF3991"/>
    <property type="match status" value="1"/>
</dbReference>
<comment type="caution">
    <text evidence="2">The sequence shown here is derived from an EMBL/GenBank/DDBJ whole genome shotgun (WGS) entry which is preliminary data.</text>
</comment>
<proteinExistence type="predicted"/>
<dbReference type="InterPro" id="IPR025054">
    <property type="entry name" value="DUF3991"/>
</dbReference>
<dbReference type="EMBL" id="CAJEWD010000008">
    <property type="protein sequence ID" value="CAD2078698.1"/>
    <property type="molecule type" value="Genomic_DNA"/>
</dbReference>
<sequence length="363" mass="42165">MKKSSNDKLKHLFDKNGRLTEKAIDDAKNVSIKELMESSGYILNKEGNHYYSLAEHDSFKIHDKDNKWYWNSRGRGGVGAITLLRDEELFNRSFRDAVIELNTEEAQRLQGDFSKNALNQAPREPYQFPTETIASDTDKVQKYLVEERQLNKNIVNTLISKGLIRQDQRNNIVYPWAKDGEIVGHNLEGTYKSEDKNRFKQVNDLGDNSEGFSFQTGQGEVKNHFYFESEVDAMSYVSLNGLTNHSKYIAMRGVNNEERLIKELVDHVKKYDRTPNIVYAVDSDKAGKNFLEREVINARRTEFKDEKVNYFVSTPPNTEGIKDWNDLLKARNGKPFEPEERTKIWSKQAYTQLQKNKTQEKEI</sequence>
<evidence type="ECO:0000259" key="1">
    <source>
        <dbReference type="Pfam" id="PF13154"/>
    </source>
</evidence>
<dbReference type="Gene3D" id="3.40.1360.10">
    <property type="match status" value="1"/>
</dbReference>
<dbReference type="Proteomes" id="UP000589351">
    <property type="component" value="Unassembled WGS sequence"/>
</dbReference>
<gene>
    <name evidence="2" type="ORF">JEODO184_01450</name>
</gene>
<evidence type="ECO:0000313" key="2">
    <source>
        <dbReference type="EMBL" id="CAD2078698.1"/>
    </source>
</evidence>
<feature type="domain" description="DUF3991" evidence="1">
    <location>
        <begin position="142"/>
        <end position="217"/>
    </location>
</feature>
<dbReference type="Pfam" id="PF13155">
    <property type="entry name" value="Toprim_2"/>
    <property type="match status" value="1"/>
</dbReference>
<dbReference type="AlphaFoldDB" id="A0A6V7RMP8"/>
<keyword evidence="3" id="KW-1185">Reference proteome</keyword>